<name>A0A5D3AMR9_9TREE</name>
<keyword evidence="4" id="KW-1185">Reference proteome</keyword>
<accession>A0A5D3AMR9</accession>
<evidence type="ECO:0000313" key="4">
    <source>
        <dbReference type="Proteomes" id="UP000322245"/>
    </source>
</evidence>
<reference evidence="3 4" key="1">
    <citation type="submission" date="2017-05" db="EMBL/GenBank/DDBJ databases">
        <title>The Genome Sequence of Tsuchiyaea wingfieldii DSM 27421.</title>
        <authorList>
            <person name="Cuomo C."/>
            <person name="Passer A."/>
            <person name="Billmyre B."/>
            <person name="Heitman J."/>
        </authorList>
    </citation>
    <scope>NUCLEOTIDE SEQUENCE [LARGE SCALE GENOMIC DNA]</scope>
    <source>
        <strain evidence="3 4">DSM 27421</strain>
    </source>
</reference>
<protein>
    <submittedName>
        <fullName evidence="3">Uncharacterized protein</fullName>
    </submittedName>
</protein>
<dbReference type="EMBL" id="NIDF01000171">
    <property type="protein sequence ID" value="TYJ51938.1"/>
    <property type="molecule type" value="Genomic_DNA"/>
</dbReference>
<feature type="transmembrane region" description="Helical" evidence="2">
    <location>
        <begin position="166"/>
        <end position="191"/>
    </location>
</feature>
<comment type="caution">
    <text evidence="3">The sequence shown here is derived from an EMBL/GenBank/DDBJ whole genome shotgun (WGS) entry which is preliminary data.</text>
</comment>
<evidence type="ECO:0000256" key="1">
    <source>
        <dbReference type="SAM" id="MobiDB-lite"/>
    </source>
</evidence>
<sequence>MHPNAHGEPELLPSPTSPTYTNFSTTTTSASASASITGLIPSSAAEIPDDRRRWWMKQPAKPGKNSTESTFESQLPPSQKTRTAPSKVAPEPASPAPSSSSSSSSSADSTTPFEADIEKTAGLPPSQTAQPATKDKKKFPFSLRRKNGVKDIFPARLYKDRHNSVSMIHITAFGTAFVVAGLLAGLIYWMVNKDNNANVQ</sequence>
<keyword evidence="2" id="KW-0812">Transmembrane</keyword>
<organism evidence="3 4">
    <name type="scientific">Cryptococcus floricola</name>
    <dbReference type="NCBI Taxonomy" id="2591691"/>
    <lineage>
        <taxon>Eukaryota</taxon>
        <taxon>Fungi</taxon>
        <taxon>Dikarya</taxon>
        <taxon>Basidiomycota</taxon>
        <taxon>Agaricomycotina</taxon>
        <taxon>Tremellomycetes</taxon>
        <taxon>Tremellales</taxon>
        <taxon>Cryptococcaceae</taxon>
        <taxon>Cryptococcus</taxon>
    </lineage>
</organism>
<feature type="compositionally biased region" description="Polar residues" evidence="1">
    <location>
        <begin position="64"/>
        <end position="83"/>
    </location>
</feature>
<feature type="compositionally biased region" description="Low complexity" evidence="1">
    <location>
        <begin position="84"/>
        <end position="109"/>
    </location>
</feature>
<evidence type="ECO:0000313" key="3">
    <source>
        <dbReference type="EMBL" id="TYJ51938.1"/>
    </source>
</evidence>
<feature type="compositionally biased region" description="Low complexity" evidence="1">
    <location>
        <begin position="13"/>
        <end position="35"/>
    </location>
</feature>
<keyword evidence="2" id="KW-1133">Transmembrane helix</keyword>
<evidence type="ECO:0000256" key="2">
    <source>
        <dbReference type="SAM" id="Phobius"/>
    </source>
</evidence>
<gene>
    <name evidence="3" type="ORF">B9479_007477</name>
</gene>
<keyword evidence="2" id="KW-0472">Membrane</keyword>
<proteinExistence type="predicted"/>
<dbReference type="AlphaFoldDB" id="A0A5D3AMR9"/>
<dbReference type="Proteomes" id="UP000322245">
    <property type="component" value="Unassembled WGS sequence"/>
</dbReference>
<feature type="region of interest" description="Disordered" evidence="1">
    <location>
        <begin position="1"/>
        <end position="141"/>
    </location>
</feature>